<dbReference type="Proteomes" id="UP001320245">
    <property type="component" value="Unassembled WGS sequence"/>
</dbReference>
<evidence type="ECO:0000256" key="1">
    <source>
        <dbReference type="ARBA" id="ARBA00009865"/>
    </source>
</evidence>
<dbReference type="EMBL" id="JAJSPL020000011">
    <property type="protein sequence ID" value="KAK7744068.1"/>
    <property type="molecule type" value="Genomic_DNA"/>
</dbReference>
<dbReference type="Gene3D" id="2.60.120.200">
    <property type="match status" value="1"/>
</dbReference>
<accession>A0AAN9UIH0</accession>
<organism evidence="6 7">
    <name type="scientific">Cytospora paraplurivora</name>
    <dbReference type="NCBI Taxonomy" id="2898453"/>
    <lineage>
        <taxon>Eukaryota</taxon>
        <taxon>Fungi</taxon>
        <taxon>Dikarya</taxon>
        <taxon>Ascomycota</taxon>
        <taxon>Pezizomycotina</taxon>
        <taxon>Sordariomycetes</taxon>
        <taxon>Sordariomycetidae</taxon>
        <taxon>Diaporthales</taxon>
        <taxon>Cytosporaceae</taxon>
        <taxon>Cytospora</taxon>
    </lineage>
</organism>
<gene>
    <name evidence="6" type="ORF">SLS53_003586</name>
</gene>
<keyword evidence="7" id="KW-1185">Reference proteome</keyword>
<dbReference type="GO" id="GO:0005975">
    <property type="term" value="P:carbohydrate metabolic process"/>
    <property type="evidence" value="ECO:0007669"/>
    <property type="project" value="InterPro"/>
</dbReference>
<dbReference type="SUPFAM" id="SSF49899">
    <property type="entry name" value="Concanavalin A-like lectins/glucanases"/>
    <property type="match status" value="1"/>
</dbReference>
<comment type="similarity">
    <text evidence="1 4">Belongs to the glycosyl hydrolase 43 family.</text>
</comment>
<dbReference type="PANTHER" id="PTHR42812:SF16">
    <property type="entry name" value="HYDROLASE, PUTATIVE (AFU_ORTHOLOGUE AFUA_7G06110)-RELATED"/>
    <property type="match status" value="1"/>
</dbReference>
<evidence type="ECO:0000313" key="6">
    <source>
        <dbReference type="EMBL" id="KAK7744068.1"/>
    </source>
</evidence>
<dbReference type="Pfam" id="PF17851">
    <property type="entry name" value="GH43_C2"/>
    <property type="match status" value="1"/>
</dbReference>
<name>A0AAN9UIH0_9PEZI</name>
<dbReference type="AlphaFoldDB" id="A0AAN9UIH0"/>
<dbReference type="Pfam" id="PF04616">
    <property type="entry name" value="Glyco_hydro_43"/>
    <property type="match status" value="1"/>
</dbReference>
<dbReference type="InterPro" id="IPR006710">
    <property type="entry name" value="Glyco_hydro_43"/>
</dbReference>
<dbReference type="PANTHER" id="PTHR42812">
    <property type="entry name" value="BETA-XYLOSIDASE"/>
    <property type="match status" value="1"/>
</dbReference>
<dbReference type="GO" id="GO:0004553">
    <property type="term" value="F:hydrolase activity, hydrolyzing O-glycosyl compounds"/>
    <property type="evidence" value="ECO:0007669"/>
    <property type="project" value="InterPro"/>
</dbReference>
<keyword evidence="3 4" id="KW-0326">Glycosidase</keyword>
<evidence type="ECO:0000313" key="7">
    <source>
        <dbReference type="Proteomes" id="UP001320245"/>
    </source>
</evidence>
<protein>
    <recommendedName>
        <fullName evidence="5">Beta-xylosidase C-terminal Concanavalin A-like domain-containing protein</fullName>
    </recommendedName>
</protein>
<comment type="caution">
    <text evidence="6">The sequence shown here is derived from an EMBL/GenBank/DDBJ whole genome shotgun (WGS) entry which is preliminary data.</text>
</comment>
<dbReference type="SUPFAM" id="SSF75005">
    <property type="entry name" value="Arabinanase/levansucrase/invertase"/>
    <property type="match status" value="1"/>
</dbReference>
<dbReference type="CDD" id="cd18617">
    <property type="entry name" value="GH43_XynB-like"/>
    <property type="match status" value="1"/>
</dbReference>
<evidence type="ECO:0000256" key="4">
    <source>
        <dbReference type="RuleBase" id="RU361187"/>
    </source>
</evidence>
<evidence type="ECO:0000256" key="3">
    <source>
        <dbReference type="ARBA" id="ARBA00023295"/>
    </source>
</evidence>
<feature type="domain" description="Beta-xylosidase C-terminal Concanavalin A-like" evidence="5">
    <location>
        <begin position="348"/>
        <end position="554"/>
    </location>
</feature>
<evidence type="ECO:0000256" key="2">
    <source>
        <dbReference type="ARBA" id="ARBA00022801"/>
    </source>
</evidence>
<dbReference type="InterPro" id="IPR013320">
    <property type="entry name" value="ConA-like_dom_sf"/>
</dbReference>
<sequence length="565" mass="63878">MSASPDPLTFQNPVLRGFNPDPTICVVPASGDTPVTYFLSTSTFEYFPGCAIYTSADLLNWRLIGHALNRRSQIELRTVEPGAGSWASTLRYRVGEKRWYLANCLFQRYRPASDERIFPRGFYVYTDNIWDDNAWSDPVYFDDLGFDQDVERKLFWDDDGKVYLSTTRRISNRPPASKLKDFAIHLSEIDLPTGRTLTPPAVIRKSPHGLAEGSHILKRGGYYYLFTAEGGTEAGHQEWVFRSRRGVYGPWEDQGRPLWYNGPDEEVQRTGHADVFEDGEGRWWAVLLGVRPIRDEHGAWLEPQLDWVDDWPVFNEGKNISLVTRGRDPHRYVSPVLGEGSSVWKADLDRDDLELGWYQKHTPLKRSYSFRERPGYLRLWGNGYDLSSPEAPAMLLRKQTAYFQTFAVNMEFQPWRVGYEAGVVLWWNQFSYSTIGVTFVTLPNGEGAKTIVIRDASGRDGTVKTTYPLLPKEENPHGTQTVLEPKPLELVIACQGNKYELSLKQSRVKLAQSTCHAADLTVLPPVGGAFAGVMYGIYASGKGEPVLAPADFTEIKVMGGSTDME</sequence>
<dbReference type="Gene3D" id="2.115.10.20">
    <property type="entry name" value="Glycosyl hydrolase domain, family 43"/>
    <property type="match status" value="1"/>
</dbReference>
<proteinExistence type="inferred from homology"/>
<dbReference type="InterPro" id="IPR023296">
    <property type="entry name" value="Glyco_hydro_beta-prop_sf"/>
</dbReference>
<dbReference type="InterPro" id="IPR041542">
    <property type="entry name" value="GH43_C2"/>
</dbReference>
<evidence type="ECO:0000259" key="5">
    <source>
        <dbReference type="Pfam" id="PF17851"/>
    </source>
</evidence>
<keyword evidence="2 4" id="KW-0378">Hydrolase</keyword>
<dbReference type="InterPro" id="IPR051795">
    <property type="entry name" value="Glycosyl_Hydrlase_43"/>
</dbReference>
<reference evidence="6 7" key="1">
    <citation type="journal article" date="2023" name="PLoS ONE">
        <title>Cytospora paraplurivora sp. nov. isolated from orchards with fruit tree decline syndrome in Ontario, Canada.</title>
        <authorList>
            <person name="Ilyukhin E."/>
            <person name="Nguyen H.D.T."/>
            <person name="Castle A.J."/>
            <person name="Ellouze W."/>
        </authorList>
    </citation>
    <scope>NUCLEOTIDE SEQUENCE [LARGE SCALE GENOMIC DNA]</scope>
    <source>
        <strain evidence="6 7">FDS-564</strain>
    </source>
</reference>